<dbReference type="InterPro" id="IPR009057">
    <property type="entry name" value="Homeodomain-like_sf"/>
</dbReference>
<accession>A0AA49GTM0</accession>
<protein>
    <submittedName>
        <fullName evidence="5">AraC family transcriptional regulator</fullName>
    </submittedName>
</protein>
<dbReference type="EMBL" id="CP120682">
    <property type="protein sequence ID" value="WKN39693.1"/>
    <property type="molecule type" value="Genomic_DNA"/>
</dbReference>
<dbReference type="SUPFAM" id="SSF46689">
    <property type="entry name" value="Homeodomain-like"/>
    <property type="match status" value="2"/>
</dbReference>
<evidence type="ECO:0000259" key="4">
    <source>
        <dbReference type="PROSITE" id="PS01124"/>
    </source>
</evidence>
<dbReference type="InterPro" id="IPR020449">
    <property type="entry name" value="Tscrpt_reg_AraC-type_HTH"/>
</dbReference>
<proteinExistence type="predicted"/>
<evidence type="ECO:0000313" key="5">
    <source>
        <dbReference type="EMBL" id="WKN39693.1"/>
    </source>
</evidence>
<dbReference type="Gene3D" id="1.10.10.60">
    <property type="entry name" value="Homeodomain-like"/>
    <property type="match status" value="2"/>
</dbReference>
<dbReference type="PRINTS" id="PR00032">
    <property type="entry name" value="HTHARAC"/>
</dbReference>
<dbReference type="PANTHER" id="PTHR43280:SF28">
    <property type="entry name" value="HTH-TYPE TRANSCRIPTIONAL ACTIVATOR RHAS"/>
    <property type="match status" value="1"/>
</dbReference>
<dbReference type="AlphaFoldDB" id="A0AA49GTM0"/>
<organism evidence="5">
    <name type="scientific">Roseihalotalea indica</name>
    <dbReference type="NCBI Taxonomy" id="2867963"/>
    <lineage>
        <taxon>Bacteria</taxon>
        <taxon>Pseudomonadati</taxon>
        <taxon>Bacteroidota</taxon>
        <taxon>Cytophagia</taxon>
        <taxon>Cytophagales</taxon>
        <taxon>Catalimonadaceae</taxon>
        <taxon>Roseihalotalea</taxon>
    </lineage>
</organism>
<dbReference type="PROSITE" id="PS01124">
    <property type="entry name" value="HTH_ARAC_FAMILY_2"/>
    <property type="match status" value="1"/>
</dbReference>
<name>A0AA49GTM0_9BACT</name>
<keyword evidence="1" id="KW-0805">Transcription regulation</keyword>
<dbReference type="GO" id="GO:0043565">
    <property type="term" value="F:sequence-specific DNA binding"/>
    <property type="evidence" value="ECO:0007669"/>
    <property type="project" value="InterPro"/>
</dbReference>
<feature type="domain" description="HTH araC/xylS-type" evidence="4">
    <location>
        <begin position="34"/>
        <end position="131"/>
    </location>
</feature>
<dbReference type="PANTHER" id="PTHR43280">
    <property type="entry name" value="ARAC-FAMILY TRANSCRIPTIONAL REGULATOR"/>
    <property type="match status" value="1"/>
</dbReference>
<evidence type="ECO:0000256" key="1">
    <source>
        <dbReference type="ARBA" id="ARBA00023015"/>
    </source>
</evidence>
<evidence type="ECO:0000256" key="2">
    <source>
        <dbReference type="ARBA" id="ARBA00023125"/>
    </source>
</evidence>
<dbReference type="InterPro" id="IPR018060">
    <property type="entry name" value="HTH_AraC"/>
</dbReference>
<reference evidence="5" key="2">
    <citation type="journal article" date="2024" name="Antonie Van Leeuwenhoek">
        <title>Roseihalotalea indica gen. nov., sp. nov., a halophilic Bacteroidetes from mesopelagic Southwest Indian Ocean with higher carbohydrate metabolic potential.</title>
        <authorList>
            <person name="Chen B."/>
            <person name="Zhang M."/>
            <person name="Lin D."/>
            <person name="Ye J."/>
            <person name="Tang K."/>
        </authorList>
    </citation>
    <scope>NUCLEOTIDE SEQUENCE</scope>
    <source>
        <strain evidence="5">TK19036</strain>
    </source>
</reference>
<keyword evidence="3" id="KW-0804">Transcription</keyword>
<keyword evidence="2" id="KW-0238">DNA-binding</keyword>
<evidence type="ECO:0000256" key="3">
    <source>
        <dbReference type="ARBA" id="ARBA00023163"/>
    </source>
</evidence>
<dbReference type="SMART" id="SM00342">
    <property type="entry name" value="HTH_ARAC"/>
    <property type="match status" value="1"/>
</dbReference>
<dbReference type="GO" id="GO:0003700">
    <property type="term" value="F:DNA-binding transcription factor activity"/>
    <property type="evidence" value="ECO:0007669"/>
    <property type="project" value="InterPro"/>
</dbReference>
<dbReference type="Pfam" id="PF12833">
    <property type="entry name" value="HTH_18"/>
    <property type="match status" value="1"/>
</dbReference>
<gene>
    <name evidence="5" type="ORF">K4G66_13430</name>
</gene>
<sequence>MPDKIGDTLSYYERQLLKEQERHAPKEYLYAKLTQAKQFMDKHYGSPINLEQIADAAFLSKYHFIRWFKRAYGITPKQYLTTIRIAQAKRLLRSNVSVIEVCGQVGFESQGSFTNLFKKMTGHTPSDYQRTQKSNFE</sequence>
<reference evidence="5" key="1">
    <citation type="journal article" date="2023" name="Comput. Struct. Biotechnol. J.">
        <title>Discovery of a novel marine Bacteroidetes with a rich repertoire of carbohydrate-active enzymes.</title>
        <authorList>
            <person name="Chen B."/>
            <person name="Liu G."/>
            <person name="Chen Q."/>
            <person name="Wang H."/>
            <person name="Liu L."/>
            <person name="Tang K."/>
        </authorList>
    </citation>
    <scope>NUCLEOTIDE SEQUENCE</scope>
    <source>
        <strain evidence="5">TK19036</strain>
    </source>
</reference>